<organism evidence="2 3">
    <name type="scientific">Phocaeicola coprophilus</name>
    <dbReference type="NCBI Taxonomy" id="387090"/>
    <lineage>
        <taxon>Bacteria</taxon>
        <taxon>Pseudomonadati</taxon>
        <taxon>Bacteroidota</taxon>
        <taxon>Bacteroidia</taxon>
        <taxon>Bacteroidales</taxon>
        <taxon>Bacteroidaceae</taxon>
        <taxon>Phocaeicola</taxon>
    </lineage>
</organism>
<dbReference type="Pfam" id="PF12146">
    <property type="entry name" value="Hydrolase_4"/>
    <property type="match status" value="1"/>
</dbReference>
<reference evidence="2 3" key="1">
    <citation type="submission" date="2018-08" db="EMBL/GenBank/DDBJ databases">
        <title>A genome reference for cultivated species of the human gut microbiota.</title>
        <authorList>
            <person name="Zou Y."/>
            <person name="Xue W."/>
            <person name="Luo G."/>
        </authorList>
    </citation>
    <scope>NUCLEOTIDE SEQUENCE [LARGE SCALE GENOMIC DNA]</scope>
    <source>
        <strain evidence="2 3">AM42-38</strain>
    </source>
</reference>
<dbReference type="InterPro" id="IPR022742">
    <property type="entry name" value="Hydrolase_4"/>
</dbReference>
<gene>
    <name evidence="2" type="ORF">DW921_14305</name>
</gene>
<dbReference type="AlphaFoldDB" id="A0A413SVI8"/>
<evidence type="ECO:0000313" key="3">
    <source>
        <dbReference type="Proteomes" id="UP000283855"/>
    </source>
</evidence>
<protein>
    <submittedName>
        <fullName evidence="2">Alpha/beta hydrolase</fullName>
    </submittedName>
</protein>
<dbReference type="RefSeq" id="WP_008145427.1">
    <property type="nucleotide sequence ID" value="NZ_CABJGD010000047.1"/>
</dbReference>
<sequence>MKRIALLGLAVMTVAMSYAQRISGTWKGMLNAGNQKLEIVFHFDPSKDGGGAATMDVPAQSAMGIPVRLNLLSADSVSLDVLALLMEYTGKLNNGVITGTFRQFGVAFPLELKAGDAGKPNRPQEPESPLGYKTEEVTFTNQKAHVSLAGTLTYPVNYTPDKKVPVVIMVTGSGAQNRDEEVFAHKPFRVIADYLAKQGIASLRYDDRGVGQSTGNQAGCTSADFAEDAACGLSWLKSSGKFNQVGILGHSEGGLIAFMLGAEGKADFLVSMAGPGIKGDSLLVEQQNALFKLKGIPSNVSVSTLRKSMATQPGNVWLEYFMDYDPRPDLERITIPVMAVNGSNDMQVLSDSNISAIRNCLSGKNSKNLIKVYPGLNHLFQHCEPASSMDYYKIEETCSPEVLRDIAAWINSL</sequence>
<dbReference type="GeneID" id="78405357"/>
<dbReference type="GO" id="GO:0052689">
    <property type="term" value="F:carboxylic ester hydrolase activity"/>
    <property type="evidence" value="ECO:0007669"/>
    <property type="project" value="TreeGrafter"/>
</dbReference>
<dbReference type="EMBL" id="QSFT01000047">
    <property type="protein sequence ID" value="RHA73054.1"/>
    <property type="molecule type" value="Genomic_DNA"/>
</dbReference>
<feature type="domain" description="Serine aminopeptidase S33" evidence="1">
    <location>
        <begin position="191"/>
        <end position="268"/>
    </location>
</feature>
<name>A0A413SVI8_9BACT</name>
<evidence type="ECO:0000259" key="1">
    <source>
        <dbReference type="Pfam" id="PF12146"/>
    </source>
</evidence>
<dbReference type="InterPro" id="IPR029058">
    <property type="entry name" value="AB_hydrolase_fold"/>
</dbReference>
<accession>A0A413SVI8</accession>
<dbReference type="PANTHER" id="PTHR43265">
    <property type="entry name" value="ESTERASE ESTD"/>
    <property type="match status" value="1"/>
</dbReference>
<dbReference type="Proteomes" id="UP000283855">
    <property type="component" value="Unassembled WGS sequence"/>
</dbReference>
<keyword evidence="2" id="KW-0378">Hydrolase</keyword>
<comment type="caution">
    <text evidence="2">The sequence shown here is derived from an EMBL/GenBank/DDBJ whole genome shotgun (WGS) entry which is preliminary data.</text>
</comment>
<dbReference type="SUPFAM" id="SSF53474">
    <property type="entry name" value="alpha/beta-Hydrolases"/>
    <property type="match status" value="1"/>
</dbReference>
<evidence type="ECO:0000313" key="2">
    <source>
        <dbReference type="EMBL" id="RHA73054.1"/>
    </source>
</evidence>
<dbReference type="InterPro" id="IPR053145">
    <property type="entry name" value="AB_hydrolase_Est10"/>
</dbReference>
<proteinExistence type="predicted"/>
<dbReference type="PANTHER" id="PTHR43265:SF1">
    <property type="entry name" value="ESTERASE ESTD"/>
    <property type="match status" value="1"/>
</dbReference>
<dbReference type="Gene3D" id="3.40.50.1820">
    <property type="entry name" value="alpha/beta hydrolase"/>
    <property type="match status" value="1"/>
</dbReference>